<dbReference type="EMBL" id="QDHA01000006">
    <property type="protein sequence ID" value="RCJ10014.1"/>
    <property type="molecule type" value="Genomic_DNA"/>
</dbReference>
<accession>A0A367PR42</accession>
<comment type="caution">
    <text evidence="1">The sequence shown here is derived from an EMBL/GenBank/DDBJ whole genome shotgun (WGS) entry which is preliminary data.</text>
</comment>
<reference evidence="1 2" key="1">
    <citation type="submission" date="2018-04" db="EMBL/GenBank/DDBJ databases">
        <title>Cupriavidus necator CR12 genome sequencing and assembly.</title>
        <authorList>
            <person name="Ben Fekih I."/>
            <person name="Mazhar H.S."/>
            <person name="Bello S.K."/>
            <person name="Rensing C."/>
        </authorList>
    </citation>
    <scope>NUCLEOTIDE SEQUENCE [LARGE SCALE GENOMIC DNA]</scope>
    <source>
        <strain evidence="1 2">CR12</strain>
    </source>
</reference>
<sequence>MLRTLQLPLLREDATPGQREAVLSNALSKAISLVRESTKPLVAEDLDFSAKKKALGQLSPNGARIPSCLLYAKYRQQLVAKCAGVKMILINPAYTSTILATGWSVHAAVAGIIGRRSQRLSERFPRNGTEVGVPLRRCH</sequence>
<dbReference type="Proteomes" id="UP000253501">
    <property type="component" value="Unassembled WGS sequence"/>
</dbReference>
<evidence type="ECO:0000313" key="1">
    <source>
        <dbReference type="EMBL" id="RCJ10014.1"/>
    </source>
</evidence>
<evidence type="ECO:0000313" key="2">
    <source>
        <dbReference type="Proteomes" id="UP000253501"/>
    </source>
</evidence>
<organism evidence="1 2">
    <name type="scientific">Cupriavidus necator</name>
    <name type="common">Alcaligenes eutrophus</name>
    <name type="synonym">Ralstonia eutropha</name>
    <dbReference type="NCBI Taxonomy" id="106590"/>
    <lineage>
        <taxon>Bacteria</taxon>
        <taxon>Pseudomonadati</taxon>
        <taxon>Pseudomonadota</taxon>
        <taxon>Betaproteobacteria</taxon>
        <taxon>Burkholderiales</taxon>
        <taxon>Burkholderiaceae</taxon>
        <taxon>Cupriavidus</taxon>
    </lineage>
</organism>
<proteinExistence type="predicted"/>
<dbReference type="RefSeq" id="WP_114130465.1">
    <property type="nucleotide sequence ID" value="NZ_CP068435.1"/>
</dbReference>
<name>A0A367PR42_CUPNE</name>
<dbReference type="AlphaFoldDB" id="A0A367PR42"/>
<gene>
    <name evidence="1" type="ORF">DDK22_02055</name>
</gene>
<protein>
    <submittedName>
        <fullName evidence="1">Uncharacterized protein</fullName>
    </submittedName>
</protein>